<feature type="domain" description="Spore germination GerAC-like C-terminal" evidence="8">
    <location>
        <begin position="213"/>
        <end position="372"/>
    </location>
</feature>
<reference evidence="10 11" key="1">
    <citation type="submission" date="2019-03" db="EMBL/GenBank/DDBJ databases">
        <title>Genomic Encyclopedia of Type Strains, Phase IV (KMG-IV): sequencing the most valuable type-strain genomes for metagenomic binning, comparative biology and taxonomic classification.</title>
        <authorList>
            <person name="Goeker M."/>
        </authorList>
    </citation>
    <scope>NUCLEOTIDE SEQUENCE [LARGE SCALE GENOMIC DNA]</scope>
    <source>
        <strain evidence="10 11">DSM 46831</strain>
    </source>
</reference>
<feature type="domain" description="Spore germination protein N-terminal" evidence="9">
    <location>
        <begin position="22"/>
        <end position="203"/>
    </location>
</feature>
<dbReference type="InterPro" id="IPR008844">
    <property type="entry name" value="Spore_GerAC-like"/>
</dbReference>
<dbReference type="InterPro" id="IPR046953">
    <property type="entry name" value="Spore_GerAC-like_C"/>
</dbReference>
<dbReference type="Pfam" id="PF25198">
    <property type="entry name" value="Spore_GerAC_N"/>
    <property type="match status" value="1"/>
</dbReference>
<organism evidence="10 11">
    <name type="scientific">Baia soyae</name>
    <dbReference type="NCBI Taxonomy" id="1544746"/>
    <lineage>
        <taxon>Bacteria</taxon>
        <taxon>Bacillati</taxon>
        <taxon>Bacillota</taxon>
        <taxon>Bacilli</taxon>
        <taxon>Bacillales</taxon>
        <taxon>Thermoactinomycetaceae</taxon>
        <taxon>Baia</taxon>
    </lineage>
</organism>
<evidence type="ECO:0000313" key="11">
    <source>
        <dbReference type="Proteomes" id="UP000294746"/>
    </source>
</evidence>
<comment type="caution">
    <text evidence="10">The sequence shown here is derived from an EMBL/GenBank/DDBJ whole genome shotgun (WGS) entry which is preliminary data.</text>
</comment>
<dbReference type="PANTHER" id="PTHR35789">
    <property type="entry name" value="SPORE GERMINATION PROTEIN B3"/>
    <property type="match status" value="1"/>
</dbReference>
<keyword evidence="7" id="KW-0449">Lipoprotein</keyword>
<dbReference type="RefSeq" id="WP_131848103.1">
    <property type="nucleotide sequence ID" value="NZ_SLXV01000006.1"/>
</dbReference>
<gene>
    <name evidence="10" type="ORF">EDD57_10684</name>
</gene>
<keyword evidence="6" id="KW-0564">Palmitate</keyword>
<dbReference type="EMBL" id="SLXV01000006">
    <property type="protein sequence ID" value="TCP69768.1"/>
    <property type="molecule type" value="Genomic_DNA"/>
</dbReference>
<comment type="similarity">
    <text evidence="2">Belongs to the GerABKC lipoprotein family.</text>
</comment>
<dbReference type="InterPro" id="IPR057336">
    <property type="entry name" value="GerAC_N"/>
</dbReference>
<evidence type="ECO:0000256" key="5">
    <source>
        <dbReference type="ARBA" id="ARBA00023136"/>
    </source>
</evidence>
<dbReference type="Pfam" id="PF05504">
    <property type="entry name" value="Spore_GerAC"/>
    <property type="match status" value="1"/>
</dbReference>
<evidence type="ECO:0000256" key="2">
    <source>
        <dbReference type="ARBA" id="ARBA00007886"/>
    </source>
</evidence>
<proteinExistence type="inferred from homology"/>
<protein>
    <submittedName>
        <fullName evidence="10">Ger(X)C family germination protein</fullName>
    </submittedName>
</protein>
<name>A0A4R2SB23_9BACL</name>
<dbReference type="OrthoDB" id="9816067at2"/>
<dbReference type="AlphaFoldDB" id="A0A4R2SB23"/>
<dbReference type="PROSITE" id="PS51257">
    <property type="entry name" value="PROKAR_LIPOPROTEIN"/>
    <property type="match status" value="1"/>
</dbReference>
<evidence type="ECO:0000256" key="6">
    <source>
        <dbReference type="ARBA" id="ARBA00023139"/>
    </source>
</evidence>
<evidence type="ECO:0000256" key="7">
    <source>
        <dbReference type="ARBA" id="ARBA00023288"/>
    </source>
</evidence>
<sequence length="376" mass="41773">MRHLPKIIILTLIFPLLAGCWDRREIEDRLYVSAIAIDSTEDDDIAEISVQIPIPNQVVGGGGGGQAEGGKGPSGPFELLSGVGKTYSEAMHQIVVSSNDPLFFGNMQVIMISEEQAKKGIERFMDAIKRTSEVRRQLYPIVVKGKAKDALNVKVPSEEIPVNYIRGMLRSGTRNGIFADITLGQLLIDMGLPGCQFPIMNYMEPTEGGYKWDGIAVFKGEKMVGAIQGREDVAGVLQVRTNQKGHVVIVPRKDGMIAFHPYSSKRKIKVNPDGSVVINIGVTGLIQEKTSTDDLSKTEVLQDVSDQVSTIYQKQMKDLVNHSQKELKADVFNLGEYVRAYQPKFYKSINWQEDYPNIPITTKYHVTIHRYGISSD</sequence>
<evidence type="ECO:0000313" key="10">
    <source>
        <dbReference type="EMBL" id="TCP69768.1"/>
    </source>
</evidence>
<evidence type="ECO:0000256" key="4">
    <source>
        <dbReference type="ARBA" id="ARBA00022729"/>
    </source>
</evidence>
<dbReference type="Gene3D" id="3.30.300.210">
    <property type="entry name" value="Nutrient germinant receptor protein C, domain 3"/>
    <property type="match status" value="1"/>
</dbReference>
<dbReference type="GO" id="GO:0009847">
    <property type="term" value="P:spore germination"/>
    <property type="evidence" value="ECO:0007669"/>
    <property type="project" value="InterPro"/>
</dbReference>
<keyword evidence="4" id="KW-0732">Signal</keyword>
<evidence type="ECO:0000259" key="9">
    <source>
        <dbReference type="Pfam" id="PF25198"/>
    </source>
</evidence>
<dbReference type="InterPro" id="IPR038501">
    <property type="entry name" value="Spore_GerAC_C_sf"/>
</dbReference>
<evidence type="ECO:0000256" key="1">
    <source>
        <dbReference type="ARBA" id="ARBA00004635"/>
    </source>
</evidence>
<keyword evidence="3" id="KW-0309">Germination</keyword>
<dbReference type="GO" id="GO:0016020">
    <property type="term" value="C:membrane"/>
    <property type="evidence" value="ECO:0007669"/>
    <property type="project" value="UniProtKB-SubCell"/>
</dbReference>
<keyword evidence="5" id="KW-0472">Membrane</keyword>
<dbReference type="Proteomes" id="UP000294746">
    <property type="component" value="Unassembled WGS sequence"/>
</dbReference>
<dbReference type="NCBIfam" id="TIGR02887">
    <property type="entry name" value="spore_ger_x_C"/>
    <property type="match status" value="1"/>
</dbReference>
<evidence type="ECO:0000259" key="8">
    <source>
        <dbReference type="Pfam" id="PF05504"/>
    </source>
</evidence>
<keyword evidence="11" id="KW-1185">Reference proteome</keyword>
<accession>A0A4R2SB23</accession>
<comment type="subcellular location">
    <subcellularLocation>
        <location evidence="1">Membrane</location>
        <topology evidence="1">Lipid-anchor</topology>
    </subcellularLocation>
</comment>
<dbReference type="PANTHER" id="PTHR35789:SF1">
    <property type="entry name" value="SPORE GERMINATION PROTEIN B3"/>
    <property type="match status" value="1"/>
</dbReference>
<evidence type="ECO:0000256" key="3">
    <source>
        <dbReference type="ARBA" id="ARBA00022544"/>
    </source>
</evidence>